<accession>J4D5T4</accession>
<protein>
    <submittedName>
        <fullName evidence="1">Uncharacterized protein</fullName>
    </submittedName>
</protein>
<gene>
    <name evidence="1" type="ORF">TOT_010000626</name>
</gene>
<dbReference type="OrthoDB" id="1597724at2759"/>
<organism evidence="1 2">
    <name type="scientific">Theileria orientalis strain Shintoku</name>
    <dbReference type="NCBI Taxonomy" id="869250"/>
    <lineage>
        <taxon>Eukaryota</taxon>
        <taxon>Sar</taxon>
        <taxon>Alveolata</taxon>
        <taxon>Apicomplexa</taxon>
        <taxon>Aconoidasida</taxon>
        <taxon>Piroplasmida</taxon>
        <taxon>Theileriidae</taxon>
        <taxon>Theileria</taxon>
    </lineage>
</organism>
<name>J4D5T4_THEOR</name>
<evidence type="ECO:0000313" key="1">
    <source>
        <dbReference type="EMBL" id="BAM39165.1"/>
    </source>
</evidence>
<dbReference type="OMA" id="YRIPHTN"/>
<reference evidence="1 2" key="1">
    <citation type="journal article" date="2012" name="MBio">
        <title>Comparative genome analysis of three eukaryotic parasites with differing abilities to transform leukocytes reveals key mediators of Theileria-induced leukocyte transformation.</title>
        <authorList>
            <person name="Hayashida K."/>
            <person name="Hara Y."/>
            <person name="Abe T."/>
            <person name="Yamasaki C."/>
            <person name="Toyoda A."/>
            <person name="Kosuge T."/>
            <person name="Suzuki Y."/>
            <person name="Sato Y."/>
            <person name="Kawashima S."/>
            <person name="Katayama T."/>
            <person name="Wakaguri H."/>
            <person name="Inoue N."/>
            <person name="Homma K."/>
            <person name="Tada-Umezaki M."/>
            <person name="Yagi Y."/>
            <person name="Fujii Y."/>
            <person name="Habara T."/>
            <person name="Kanehisa M."/>
            <person name="Watanabe H."/>
            <person name="Ito K."/>
            <person name="Gojobori T."/>
            <person name="Sugawara H."/>
            <person name="Imanishi T."/>
            <person name="Weir W."/>
            <person name="Gardner M."/>
            <person name="Pain A."/>
            <person name="Shiels B."/>
            <person name="Hattori M."/>
            <person name="Nene V."/>
            <person name="Sugimoto C."/>
        </authorList>
    </citation>
    <scope>NUCLEOTIDE SEQUENCE [LARGE SCALE GENOMIC DNA]</scope>
    <source>
        <strain evidence="1 2">Shintoku</strain>
    </source>
</reference>
<dbReference type="RefSeq" id="XP_009689466.1">
    <property type="nucleotide sequence ID" value="XM_009691171.1"/>
</dbReference>
<dbReference type="AlphaFoldDB" id="J4D5T4"/>
<dbReference type="EMBL" id="AP011946">
    <property type="protein sequence ID" value="BAM39165.1"/>
    <property type="molecule type" value="Genomic_DNA"/>
</dbReference>
<dbReference type="GeneID" id="20713521"/>
<dbReference type="VEuPathDB" id="PiroplasmaDB:TOT_010000626"/>
<proteinExistence type="predicted"/>
<keyword evidence="2" id="KW-1185">Reference proteome</keyword>
<dbReference type="Proteomes" id="UP000003786">
    <property type="component" value="Chromosome 1"/>
</dbReference>
<dbReference type="KEGG" id="tot:TOT_010000626"/>
<evidence type="ECO:0000313" key="2">
    <source>
        <dbReference type="Proteomes" id="UP000003786"/>
    </source>
</evidence>
<dbReference type="eggNOG" id="ENOG502QWPT">
    <property type="taxonomic scope" value="Eukaryota"/>
</dbReference>
<sequence>MDFISKVFRFTCFLHLFQIRIDKVYSLMPKNNYSSYLLINKSSNNRTCKIHNKLSNKHLNKNSIIGIDRKSLLTINPGNLSVEGYNDSTVVYFTNLLKNKLKRKRMDYLNYSDHCKNIKDQIVDSYSKSLMEHISNKFPNQSLLLEKGNRNVDLSSSLSQERQRDDYLGESRSEETKLEDHIKVLDVTSEVNNLGKLYESSIFGSALVYLEMTSRNSKSVFASVLSSADREKRLKVLFDLLSYAEAVVFGLFKTNVNNLKFMYINEFFNYVKSHRNESDISKEYSRILSSYKTNLNNLIPIYFKSKVTNNVKEGPFTNNLKHMLNEVIKLKLLESSDLVMAEKVLKGRASLTKNWNVVGEVNEFKVVLDNINTLVSKIRSETDKKTKNTDNLMEVISSQQHKIKEYNKLLQSEKGTCNLAFTYRIPGTNLTISSSLFSGKNNIQLACIPDHYAHFLGPDGFVKSLPCGFLGMDLNITF</sequence>